<evidence type="ECO:0000256" key="7">
    <source>
        <dbReference type="ARBA" id="ARBA00022763"/>
    </source>
</evidence>
<evidence type="ECO:0000256" key="11">
    <source>
        <dbReference type="ARBA" id="ARBA00023236"/>
    </source>
</evidence>
<dbReference type="GO" id="GO:0003697">
    <property type="term" value="F:single-stranded DNA binding"/>
    <property type="evidence" value="ECO:0007669"/>
    <property type="project" value="UniProtKB-UniRule"/>
</dbReference>
<dbReference type="Gene3D" id="1.20.1050.90">
    <property type="entry name" value="RecF/RecN/SMC, N-terminal domain"/>
    <property type="match status" value="1"/>
</dbReference>
<evidence type="ECO:0000259" key="14">
    <source>
        <dbReference type="Pfam" id="PF02463"/>
    </source>
</evidence>
<evidence type="ECO:0000256" key="4">
    <source>
        <dbReference type="ARBA" id="ARBA00022490"/>
    </source>
</evidence>
<name>A0A1E5G2P8_9FIRM</name>
<dbReference type="CDD" id="cd03242">
    <property type="entry name" value="ABC_RecF"/>
    <property type="match status" value="1"/>
</dbReference>
<dbReference type="GO" id="GO:0000731">
    <property type="term" value="P:DNA synthesis involved in DNA repair"/>
    <property type="evidence" value="ECO:0007669"/>
    <property type="project" value="TreeGrafter"/>
</dbReference>
<evidence type="ECO:0000313" key="16">
    <source>
        <dbReference type="Proteomes" id="UP000094296"/>
    </source>
</evidence>
<accession>A0A1E5G2P8</accession>
<evidence type="ECO:0000256" key="2">
    <source>
        <dbReference type="ARBA" id="ARBA00008016"/>
    </source>
</evidence>
<dbReference type="STRING" id="766136.BHF68_03580"/>
<dbReference type="EMBL" id="MIJE01000011">
    <property type="protein sequence ID" value="OEF97311.1"/>
    <property type="molecule type" value="Genomic_DNA"/>
</dbReference>
<proteinExistence type="inferred from homology"/>
<dbReference type="PANTHER" id="PTHR32182">
    <property type="entry name" value="DNA REPLICATION AND REPAIR PROTEIN RECF"/>
    <property type="match status" value="1"/>
</dbReference>
<feature type="domain" description="RecF/RecN/SMC N-terminal" evidence="14">
    <location>
        <begin position="3"/>
        <end position="335"/>
    </location>
</feature>
<evidence type="ECO:0000256" key="10">
    <source>
        <dbReference type="ARBA" id="ARBA00023204"/>
    </source>
</evidence>
<organism evidence="15 16">
    <name type="scientific">Desulfuribacillus alkaliarsenatis</name>
    <dbReference type="NCBI Taxonomy" id="766136"/>
    <lineage>
        <taxon>Bacteria</taxon>
        <taxon>Bacillati</taxon>
        <taxon>Bacillota</taxon>
        <taxon>Desulfuribacillia</taxon>
        <taxon>Desulfuribacillales</taxon>
        <taxon>Desulfuribacillaceae</taxon>
        <taxon>Desulfuribacillus</taxon>
    </lineage>
</organism>
<keyword evidence="7 12" id="KW-0227">DNA damage</keyword>
<evidence type="ECO:0000256" key="1">
    <source>
        <dbReference type="ARBA" id="ARBA00004496"/>
    </source>
</evidence>
<comment type="subcellular location">
    <subcellularLocation>
        <location evidence="1 12 13">Cytoplasm</location>
    </subcellularLocation>
</comment>
<evidence type="ECO:0000256" key="6">
    <source>
        <dbReference type="ARBA" id="ARBA00022741"/>
    </source>
</evidence>
<dbReference type="Proteomes" id="UP000094296">
    <property type="component" value="Unassembled WGS sequence"/>
</dbReference>
<dbReference type="PANTHER" id="PTHR32182:SF0">
    <property type="entry name" value="DNA REPLICATION AND REPAIR PROTEIN RECF"/>
    <property type="match status" value="1"/>
</dbReference>
<evidence type="ECO:0000256" key="13">
    <source>
        <dbReference type="RuleBase" id="RU000578"/>
    </source>
</evidence>
<dbReference type="InterPro" id="IPR018078">
    <property type="entry name" value="DNA-binding_RecF_CS"/>
</dbReference>
<dbReference type="Gene3D" id="3.40.50.300">
    <property type="entry name" value="P-loop containing nucleotide triphosphate hydrolases"/>
    <property type="match status" value="1"/>
</dbReference>
<comment type="similarity">
    <text evidence="2 12 13">Belongs to the RecF family.</text>
</comment>
<evidence type="ECO:0000256" key="9">
    <source>
        <dbReference type="ARBA" id="ARBA00023125"/>
    </source>
</evidence>
<evidence type="ECO:0000256" key="3">
    <source>
        <dbReference type="ARBA" id="ARBA00020170"/>
    </source>
</evidence>
<comment type="caution">
    <text evidence="15">The sequence shown here is derived from an EMBL/GenBank/DDBJ whole genome shotgun (WGS) entry which is preliminary data.</text>
</comment>
<dbReference type="HAMAP" id="MF_00365">
    <property type="entry name" value="RecF"/>
    <property type="match status" value="1"/>
</dbReference>
<evidence type="ECO:0000313" key="15">
    <source>
        <dbReference type="EMBL" id="OEF97311.1"/>
    </source>
</evidence>
<dbReference type="Pfam" id="PF02463">
    <property type="entry name" value="SMC_N"/>
    <property type="match status" value="1"/>
</dbReference>
<sequence length="360" mass="42101">MRLHHLSLENYRNYKDLSISFTGNIHFFIGDNAQGKTNLLEAIYLLALTKSHRTNKDRELIMWNKDQAKVRCELTLFKRNIELEVEIDQQKKRVLINKIEKSKFSEFVGNLKVVLFAPEDLQLIKGSPFLRRRFMDRALGQLRLKYVNDLAMYQKVVQQRNQLLKDTHRKKSLLQTLDLWDMQLIEYGTAIINIREQFIKDIEKYAENIHNEITDGKEQLKLIYDASCLAGKFQEKLEKSRDKDLQFGTTNIGPHRDELQFIVNNKDIKIYGSQGQQRTVALSIKLAELEYMKQQMGDMPILLLDDVLSELDLKRQKKLLDTIGEDIQTFVTTTDVDGIKHNIIKKSDFFHIKDGNLIKG</sequence>
<dbReference type="RefSeq" id="WP_069642709.1">
    <property type="nucleotide sequence ID" value="NZ_MIJE01000011.1"/>
</dbReference>
<comment type="function">
    <text evidence="12 13">The RecF protein is involved in DNA metabolism; it is required for DNA replication and normal SOS inducibility. RecF binds preferentially to single-stranded, linear DNA. It also seems to bind ATP.</text>
</comment>
<dbReference type="InterPro" id="IPR027417">
    <property type="entry name" value="P-loop_NTPase"/>
</dbReference>
<dbReference type="GO" id="GO:0006302">
    <property type="term" value="P:double-strand break repair"/>
    <property type="evidence" value="ECO:0007669"/>
    <property type="project" value="TreeGrafter"/>
</dbReference>
<dbReference type="PROSITE" id="PS00617">
    <property type="entry name" value="RECF_1"/>
    <property type="match status" value="1"/>
</dbReference>
<feature type="binding site" evidence="12">
    <location>
        <begin position="30"/>
        <end position="37"/>
    </location>
    <ligand>
        <name>ATP</name>
        <dbReference type="ChEBI" id="CHEBI:30616"/>
    </ligand>
</feature>
<gene>
    <name evidence="12" type="primary">recF</name>
    <name evidence="15" type="ORF">BHF68_03580</name>
</gene>
<dbReference type="OrthoDB" id="9803889at2"/>
<evidence type="ECO:0000256" key="8">
    <source>
        <dbReference type="ARBA" id="ARBA00022840"/>
    </source>
</evidence>
<keyword evidence="4 12" id="KW-0963">Cytoplasm</keyword>
<dbReference type="PROSITE" id="PS00618">
    <property type="entry name" value="RECF_2"/>
    <property type="match status" value="1"/>
</dbReference>
<evidence type="ECO:0000256" key="12">
    <source>
        <dbReference type="HAMAP-Rule" id="MF_00365"/>
    </source>
</evidence>
<dbReference type="SUPFAM" id="SSF52540">
    <property type="entry name" value="P-loop containing nucleoside triphosphate hydrolases"/>
    <property type="match status" value="1"/>
</dbReference>
<dbReference type="InterPro" id="IPR003395">
    <property type="entry name" value="RecF/RecN/SMC_N"/>
</dbReference>
<evidence type="ECO:0000256" key="5">
    <source>
        <dbReference type="ARBA" id="ARBA00022705"/>
    </source>
</evidence>
<protein>
    <recommendedName>
        <fullName evidence="3 12">DNA replication and repair protein RecF</fullName>
    </recommendedName>
</protein>
<keyword evidence="8 12" id="KW-0067">ATP-binding</keyword>
<dbReference type="GO" id="GO:0005524">
    <property type="term" value="F:ATP binding"/>
    <property type="evidence" value="ECO:0007669"/>
    <property type="project" value="UniProtKB-UniRule"/>
</dbReference>
<keyword evidence="6 12" id="KW-0547">Nucleotide-binding</keyword>
<keyword evidence="11 12" id="KW-0742">SOS response</keyword>
<keyword evidence="16" id="KW-1185">Reference proteome</keyword>
<dbReference type="NCBIfam" id="TIGR00611">
    <property type="entry name" value="recf"/>
    <property type="match status" value="1"/>
</dbReference>
<dbReference type="GO" id="GO:0005737">
    <property type="term" value="C:cytoplasm"/>
    <property type="evidence" value="ECO:0007669"/>
    <property type="project" value="UniProtKB-SubCell"/>
</dbReference>
<dbReference type="GO" id="GO:0006260">
    <property type="term" value="P:DNA replication"/>
    <property type="evidence" value="ECO:0007669"/>
    <property type="project" value="UniProtKB-UniRule"/>
</dbReference>
<keyword evidence="5 12" id="KW-0235">DNA replication</keyword>
<dbReference type="AlphaFoldDB" id="A0A1E5G2P8"/>
<dbReference type="GO" id="GO:0009432">
    <property type="term" value="P:SOS response"/>
    <property type="evidence" value="ECO:0007669"/>
    <property type="project" value="UniProtKB-UniRule"/>
</dbReference>
<reference evidence="15 16" key="1">
    <citation type="submission" date="2016-09" db="EMBL/GenBank/DDBJ databases">
        <title>Draft genome sequence for the type strain of Desulfuribacillus alkaliarsenatis AHT28, an obligately anaerobic, sulfidogenic bacterium isolated from Russian soda lake sediments.</title>
        <authorList>
            <person name="Abin C.A."/>
            <person name="Hollibaugh J.T."/>
        </authorList>
    </citation>
    <scope>NUCLEOTIDE SEQUENCE [LARGE SCALE GENOMIC DNA]</scope>
    <source>
        <strain evidence="15 16">AHT28</strain>
    </source>
</reference>
<dbReference type="InterPro" id="IPR042174">
    <property type="entry name" value="RecF_2"/>
</dbReference>
<keyword evidence="9 12" id="KW-0238">DNA-binding</keyword>
<dbReference type="InterPro" id="IPR001238">
    <property type="entry name" value="DNA-binding_RecF"/>
</dbReference>
<keyword evidence="10 12" id="KW-0234">DNA repair</keyword>